<evidence type="ECO:0000313" key="5">
    <source>
        <dbReference type="Proteomes" id="UP001254848"/>
    </source>
</evidence>
<dbReference type="Proteomes" id="UP001254848">
    <property type="component" value="Unassembled WGS sequence"/>
</dbReference>
<protein>
    <submittedName>
        <fullName evidence="4">Precorrin-6A reductase</fullName>
        <ecNumber evidence="4">1.3.1.54</ecNumber>
    </submittedName>
</protein>
<gene>
    <name evidence="4" type="primary">cobK</name>
    <name evidence="4" type="ORF">Q4T40_10855</name>
</gene>
<dbReference type="GO" id="GO:0016994">
    <property type="term" value="F:precorrin-6A reductase activity"/>
    <property type="evidence" value="ECO:0007669"/>
    <property type="project" value="UniProtKB-EC"/>
</dbReference>
<dbReference type="EC" id="1.3.1.54" evidence="4"/>
<keyword evidence="3 4" id="KW-0560">Oxidoreductase</keyword>
<dbReference type="NCBIfam" id="TIGR00715">
    <property type="entry name" value="precor6x_red"/>
    <property type="match status" value="1"/>
</dbReference>
<evidence type="ECO:0000256" key="1">
    <source>
        <dbReference type="ARBA" id="ARBA00004953"/>
    </source>
</evidence>
<dbReference type="EMBL" id="JAUOZS010000001">
    <property type="protein sequence ID" value="MDT8901744.1"/>
    <property type="molecule type" value="Genomic_DNA"/>
</dbReference>
<dbReference type="InterPro" id="IPR003723">
    <property type="entry name" value="Precorrin-6x_reduct"/>
</dbReference>
<reference evidence="4 5" key="1">
    <citation type="submission" date="2023-07" db="EMBL/GenBank/DDBJ databases">
        <title>The novel representative of Negativicutes class, Anaeroselena agilis gen. nov. sp. nov.</title>
        <authorList>
            <person name="Prokofeva M.I."/>
            <person name="Elcheninov A.G."/>
            <person name="Klyukina A."/>
            <person name="Kublanov I.V."/>
            <person name="Frolov E.N."/>
            <person name="Podosokorskaya O.A."/>
        </authorList>
    </citation>
    <scope>NUCLEOTIDE SEQUENCE [LARGE SCALE GENOMIC DNA]</scope>
    <source>
        <strain evidence="4 5">4137-cl</strain>
    </source>
</reference>
<keyword evidence="2" id="KW-0169">Cobalamin biosynthesis</keyword>
<evidence type="ECO:0000256" key="2">
    <source>
        <dbReference type="ARBA" id="ARBA00022573"/>
    </source>
</evidence>
<name>A0ABU3NY57_9FIRM</name>
<comment type="pathway">
    <text evidence="1">Cofactor biosynthesis; adenosylcobalamin biosynthesis.</text>
</comment>
<dbReference type="PANTHER" id="PTHR36925">
    <property type="entry name" value="COBALT-PRECORRIN-6A REDUCTASE"/>
    <property type="match status" value="1"/>
</dbReference>
<keyword evidence="5" id="KW-1185">Reference proteome</keyword>
<proteinExistence type="predicted"/>
<dbReference type="PANTHER" id="PTHR36925:SF1">
    <property type="entry name" value="COBALT-PRECORRIN-6A REDUCTASE"/>
    <property type="match status" value="1"/>
</dbReference>
<accession>A0ABU3NY57</accession>
<organism evidence="4 5">
    <name type="scientific">Anaeroselena agilis</name>
    <dbReference type="NCBI Taxonomy" id="3063788"/>
    <lineage>
        <taxon>Bacteria</taxon>
        <taxon>Bacillati</taxon>
        <taxon>Bacillota</taxon>
        <taxon>Negativicutes</taxon>
        <taxon>Acetonemataceae</taxon>
        <taxon>Anaeroselena</taxon>
    </lineage>
</organism>
<sequence length="254" mass="27024">MIVVLAGTRDGRELAAVLARQGWPVSVAVVSDYGRRLAATQGLTVHTGCRDTAGLVALFKTEGARAVIDASHPYAANASHNAQAACQALELPYLRYERPPALLPQYDKLHLAADAADAARLAAGLGKVIFLATGSRTLAVFKNEPLLAGRRLIARVLPEPEVLTVCRRLGFAPADIIALQGPFSHQLNLALYRDYGAEVVVTKNSGIVGGTDNKISAVVELGLSLVVIDRPAVEYSRVAADFDAVSEFVKEVMQ</sequence>
<dbReference type="PROSITE" id="PS51014">
    <property type="entry name" value="COBK_CBIJ"/>
    <property type="match status" value="1"/>
</dbReference>
<comment type="caution">
    <text evidence="4">The sequence shown here is derived from an EMBL/GenBank/DDBJ whole genome shotgun (WGS) entry which is preliminary data.</text>
</comment>
<dbReference type="Pfam" id="PF02571">
    <property type="entry name" value="CbiJ"/>
    <property type="match status" value="1"/>
</dbReference>
<dbReference type="RefSeq" id="WP_413780248.1">
    <property type="nucleotide sequence ID" value="NZ_JAUOZS010000001.1"/>
</dbReference>
<evidence type="ECO:0000313" key="4">
    <source>
        <dbReference type="EMBL" id="MDT8901744.1"/>
    </source>
</evidence>
<evidence type="ECO:0000256" key="3">
    <source>
        <dbReference type="ARBA" id="ARBA00023002"/>
    </source>
</evidence>